<dbReference type="SMART" id="SM01233">
    <property type="entry name" value="HABP4_PAI-RBP1"/>
    <property type="match status" value="1"/>
</dbReference>
<feature type="compositionally biased region" description="Polar residues" evidence="1">
    <location>
        <begin position="217"/>
        <end position="238"/>
    </location>
</feature>
<feature type="compositionally biased region" description="Basic and acidic residues" evidence="1">
    <location>
        <begin position="586"/>
        <end position="598"/>
    </location>
</feature>
<feature type="compositionally biased region" description="Basic and acidic residues" evidence="1">
    <location>
        <begin position="692"/>
        <end position="706"/>
    </location>
</feature>
<feature type="region of interest" description="Disordered" evidence="1">
    <location>
        <begin position="204"/>
        <end position="245"/>
    </location>
</feature>
<accession>A0A833V8C7</accession>
<feature type="compositionally biased region" description="Basic and acidic residues" evidence="1">
    <location>
        <begin position="516"/>
        <end position="525"/>
    </location>
</feature>
<evidence type="ECO:0000313" key="4">
    <source>
        <dbReference type="Proteomes" id="UP000623129"/>
    </source>
</evidence>
<keyword evidence="4" id="KW-1185">Reference proteome</keyword>
<evidence type="ECO:0000259" key="2">
    <source>
        <dbReference type="SMART" id="SM01233"/>
    </source>
</evidence>
<dbReference type="Proteomes" id="UP000623129">
    <property type="component" value="Unassembled WGS sequence"/>
</dbReference>
<dbReference type="GO" id="GO:0005737">
    <property type="term" value="C:cytoplasm"/>
    <property type="evidence" value="ECO:0007669"/>
    <property type="project" value="TreeGrafter"/>
</dbReference>
<dbReference type="EMBL" id="SWLB01000016">
    <property type="protein sequence ID" value="KAF3328421.1"/>
    <property type="molecule type" value="Genomic_DNA"/>
</dbReference>
<dbReference type="GO" id="GO:0003723">
    <property type="term" value="F:RNA binding"/>
    <property type="evidence" value="ECO:0007669"/>
    <property type="project" value="InterPro"/>
</dbReference>
<sequence>MAGDGEWQEVKRRRRFPDNWRTPTDDRNSRVRAYKPFQAVRSYAQVVKSSSNSSSGSARTVTPEHATNYMVLRIAIATDDLQRILITVGMIVGGIEHLVRVRPIKWQRGAVYETSDFPQIPPKLTRPPPPLSNPQSPDAYVETLPARHDDSELIACSRRVLRELCHGVNPDNIPPAVLAVLTGERNMAELSLATLRDLMQATEDQDGEARVAMAPPETSQQVQLSLAATPKATPSPNRGSEPVESMAYIPSTDHPSMVQGSRDAKDKVLEGNSGQLSVLGTVCRVSNEESGASVPRIGMGCGQPDGLYEGNSLNTIPEVSQQIRRRSKPVQPVTKQVTSTLKQIRMRGMLGRGRAKPPTKYPAMGHSRRGARVNKWIRPKKMPQEILHSPLPKTATTVTGATPTGHLEIQIRRSHGEQIAALCGVSTEDVFQAVEADNAERQFTPDNLHLNTVPPTAEPTEEEIMQTRESLGNNTSRGGFTRGGSGRGGGRGGSGRPRDFRSDNADGLTDRAPAAAREEGRDANRSSEAPRQPYRGPRRGEYQEGEFARQPRRENERHSGTGRGNELPRQGSGRGNWGSVTDELVPLEHEETVKDEQKVTVTEKPTDEALDAESKGNKDEAANEAGEKEAEEDKEMTLEEYEKIREENRKAILALKTEERKVEIDKDLQSMQLLSAKKTNEEVFVKLGSGKDAQKKRDAERDERAKKSVSITEFLKPAEGQRNYGGAGGRGRGRGRGNQDRGQFRGGYNGGGSRAQPAPAIEDQLEFPTLGGK</sequence>
<dbReference type="InterPro" id="IPR039764">
    <property type="entry name" value="HABP4/SERBP1-like"/>
</dbReference>
<dbReference type="OrthoDB" id="784393at2759"/>
<dbReference type="Gene3D" id="6.10.140.1040">
    <property type="match status" value="1"/>
</dbReference>
<feature type="region of interest" description="Disordered" evidence="1">
    <location>
        <begin position="442"/>
        <end position="636"/>
    </location>
</feature>
<gene>
    <name evidence="3" type="ORF">FCM35_KLT07027</name>
</gene>
<comment type="caution">
    <text evidence="3">The sequence shown here is derived from an EMBL/GenBank/DDBJ whole genome shotgun (WGS) entry which is preliminary data.</text>
</comment>
<evidence type="ECO:0000313" key="3">
    <source>
        <dbReference type="EMBL" id="KAF3328421.1"/>
    </source>
</evidence>
<protein>
    <submittedName>
        <fullName evidence="3">Plasminogen activator inhibitor 1 RNA-binding protein-like protein</fullName>
    </submittedName>
</protein>
<reference evidence="3" key="1">
    <citation type="submission" date="2020-01" db="EMBL/GenBank/DDBJ databases">
        <title>Genome sequence of Kobresia littledalei, the first chromosome-level genome in the family Cyperaceae.</title>
        <authorList>
            <person name="Qu G."/>
        </authorList>
    </citation>
    <scope>NUCLEOTIDE SEQUENCE</scope>
    <source>
        <strain evidence="3">C.B.Clarke</strain>
        <tissue evidence="3">Leaf</tissue>
    </source>
</reference>
<evidence type="ECO:0000256" key="1">
    <source>
        <dbReference type="SAM" id="MobiDB-lite"/>
    </source>
</evidence>
<dbReference type="AlphaFoldDB" id="A0A833V8C7"/>
<feature type="compositionally biased region" description="Basic and acidic residues" evidence="1">
    <location>
        <begin position="604"/>
        <end position="628"/>
    </location>
</feature>
<organism evidence="3 4">
    <name type="scientific">Carex littledalei</name>
    <dbReference type="NCBI Taxonomy" id="544730"/>
    <lineage>
        <taxon>Eukaryota</taxon>
        <taxon>Viridiplantae</taxon>
        <taxon>Streptophyta</taxon>
        <taxon>Embryophyta</taxon>
        <taxon>Tracheophyta</taxon>
        <taxon>Spermatophyta</taxon>
        <taxon>Magnoliopsida</taxon>
        <taxon>Liliopsida</taxon>
        <taxon>Poales</taxon>
        <taxon>Cyperaceae</taxon>
        <taxon>Cyperoideae</taxon>
        <taxon>Cariceae</taxon>
        <taxon>Carex</taxon>
        <taxon>Carex subgen. Euthyceras</taxon>
    </lineage>
</organism>
<feature type="compositionally biased region" description="Basic and acidic residues" evidence="1">
    <location>
        <begin position="538"/>
        <end position="559"/>
    </location>
</feature>
<feature type="compositionally biased region" description="Gly residues" evidence="1">
    <location>
        <begin position="480"/>
        <end position="495"/>
    </location>
</feature>
<feature type="region of interest" description="Disordered" evidence="1">
    <location>
        <begin position="1"/>
        <end position="31"/>
    </location>
</feature>
<feature type="compositionally biased region" description="Gly residues" evidence="1">
    <location>
        <begin position="744"/>
        <end position="753"/>
    </location>
</feature>
<dbReference type="PANTHER" id="PTHR12299">
    <property type="entry name" value="HYALURONIC ACID-BINDING PROTEIN 4"/>
    <property type="match status" value="1"/>
</dbReference>
<feature type="domain" description="Hyaluronan/mRNA-binding protein" evidence="2">
    <location>
        <begin position="551"/>
        <end position="663"/>
    </location>
</feature>
<dbReference type="PANTHER" id="PTHR12299:SF17">
    <property type="entry name" value="AT19571P-RELATED"/>
    <property type="match status" value="1"/>
</dbReference>
<feature type="region of interest" description="Disordered" evidence="1">
    <location>
        <begin position="351"/>
        <end position="370"/>
    </location>
</feature>
<dbReference type="GO" id="GO:0005634">
    <property type="term" value="C:nucleus"/>
    <property type="evidence" value="ECO:0007669"/>
    <property type="project" value="TreeGrafter"/>
</dbReference>
<dbReference type="Pfam" id="PF04774">
    <property type="entry name" value="HABP4_PAI-RBP1"/>
    <property type="match status" value="1"/>
</dbReference>
<dbReference type="InterPro" id="IPR006861">
    <property type="entry name" value="HABP4_PAIRBP1-bd"/>
</dbReference>
<proteinExistence type="predicted"/>
<name>A0A833V8C7_9POAL</name>
<feature type="region of interest" description="Disordered" evidence="1">
    <location>
        <begin position="687"/>
        <end position="773"/>
    </location>
</feature>